<keyword evidence="3" id="KW-1185">Reference proteome</keyword>
<feature type="compositionally biased region" description="Basic residues" evidence="1">
    <location>
        <begin position="134"/>
        <end position="143"/>
    </location>
</feature>
<evidence type="ECO:0000313" key="2">
    <source>
        <dbReference type="EMBL" id="CBY19158.1"/>
    </source>
</evidence>
<dbReference type="AlphaFoldDB" id="E4X8U8"/>
<evidence type="ECO:0000256" key="1">
    <source>
        <dbReference type="SAM" id="MobiDB-lite"/>
    </source>
</evidence>
<dbReference type="InParanoid" id="E4X8U8"/>
<accession>E4X8U8</accession>
<dbReference type="EMBL" id="FN653030">
    <property type="protein sequence ID" value="CBY19158.1"/>
    <property type="molecule type" value="Genomic_DNA"/>
</dbReference>
<dbReference type="Proteomes" id="UP000001307">
    <property type="component" value="Unassembled WGS sequence"/>
</dbReference>
<dbReference type="OrthoDB" id="10398003at2759"/>
<protein>
    <submittedName>
        <fullName evidence="2">Uncharacterized protein</fullName>
    </submittedName>
</protein>
<sequence length="177" mass="20134">MEGVLGADFSVKHHWNLSQKLLELDSGNKLHQIIAKTILGDVDHLADFQKAEARFCENCFERCENHEKRLKIRTICKRKGRAKRQTKIKQTFTVQKCSACNFSRTSKLETRLNNNLAVTKSENLKMKNSESIQKVKKPSKSVAKKLNSMKAKAGKAKKNKNESKKPQNSLAGFLSKF</sequence>
<reference evidence="2" key="1">
    <citation type="journal article" date="2010" name="Science">
        <title>Plasticity of animal genome architecture unmasked by rapid evolution of a pelagic tunicate.</title>
        <authorList>
            <person name="Denoeud F."/>
            <person name="Henriet S."/>
            <person name="Mungpakdee S."/>
            <person name="Aury J.M."/>
            <person name="Da Silva C."/>
            <person name="Brinkmann H."/>
            <person name="Mikhaleva J."/>
            <person name="Olsen L.C."/>
            <person name="Jubin C."/>
            <person name="Canestro C."/>
            <person name="Bouquet J.M."/>
            <person name="Danks G."/>
            <person name="Poulain J."/>
            <person name="Campsteijn C."/>
            <person name="Adamski M."/>
            <person name="Cross I."/>
            <person name="Yadetie F."/>
            <person name="Muffato M."/>
            <person name="Louis A."/>
            <person name="Butcher S."/>
            <person name="Tsagkogeorga G."/>
            <person name="Konrad A."/>
            <person name="Singh S."/>
            <person name="Jensen M.F."/>
            <person name="Cong E.H."/>
            <person name="Eikeseth-Otteraa H."/>
            <person name="Noel B."/>
            <person name="Anthouard V."/>
            <person name="Porcel B.M."/>
            <person name="Kachouri-Lafond R."/>
            <person name="Nishino A."/>
            <person name="Ugolini M."/>
            <person name="Chourrout P."/>
            <person name="Nishida H."/>
            <person name="Aasland R."/>
            <person name="Huzurbazar S."/>
            <person name="Westhof E."/>
            <person name="Delsuc F."/>
            <person name="Lehrach H."/>
            <person name="Reinhardt R."/>
            <person name="Weissenbach J."/>
            <person name="Roy S.W."/>
            <person name="Artiguenave F."/>
            <person name="Postlethwait J.H."/>
            <person name="Manak J.R."/>
            <person name="Thompson E.M."/>
            <person name="Jaillon O."/>
            <person name="Du Pasquier L."/>
            <person name="Boudinot P."/>
            <person name="Liberles D.A."/>
            <person name="Volff J.N."/>
            <person name="Philippe H."/>
            <person name="Lenhard B."/>
            <person name="Roest Crollius H."/>
            <person name="Wincker P."/>
            <person name="Chourrout D."/>
        </authorList>
    </citation>
    <scope>NUCLEOTIDE SEQUENCE [LARGE SCALE GENOMIC DNA]</scope>
</reference>
<proteinExistence type="predicted"/>
<name>E4X8U8_OIKDI</name>
<organism evidence="2">
    <name type="scientific">Oikopleura dioica</name>
    <name type="common">Tunicate</name>
    <dbReference type="NCBI Taxonomy" id="34765"/>
    <lineage>
        <taxon>Eukaryota</taxon>
        <taxon>Metazoa</taxon>
        <taxon>Chordata</taxon>
        <taxon>Tunicata</taxon>
        <taxon>Appendicularia</taxon>
        <taxon>Copelata</taxon>
        <taxon>Oikopleuridae</taxon>
        <taxon>Oikopleura</taxon>
    </lineage>
</organism>
<evidence type="ECO:0000313" key="3">
    <source>
        <dbReference type="Proteomes" id="UP000001307"/>
    </source>
</evidence>
<feature type="region of interest" description="Disordered" evidence="1">
    <location>
        <begin position="128"/>
        <end position="177"/>
    </location>
</feature>
<gene>
    <name evidence="2" type="ORF">GSOID_T00004581001</name>
</gene>